<dbReference type="InterPro" id="IPR013087">
    <property type="entry name" value="Znf_C2H2_type"/>
</dbReference>
<proteinExistence type="predicted"/>
<dbReference type="GO" id="GO:0000981">
    <property type="term" value="F:DNA-binding transcription factor activity, RNA polymerase II-specific"/>
    <property type="evidence" value="ECO:0007669"/>
    <property type="project" value="InterPro"/>
</dbReference>
<dbReference type="PANTHER" id="PTHR40626">
    <property type="entry name" value="MIP31509P"/>
    <property type="match status" value="1"/>
</dbReference>
<comment type="subcellular location">
    <subcellularLocation>
        <location evidence="1">Nucleus</location>
    </subcellularLocation>
</comment>
<feature type="region of interest" description="Disordered" evidence="8">
    <location>
        <begin position="278"/>
        <end position="318"/>
    </location>
</feature>
<dbReference type="InterPro" id="IPR051059">
    <property type="entry name" value="VerF-like"/>
</dbReference>
<feature type="domain" description="C2H2-type" evidence="9">
    <location>
        <begin position="54"/>
        <end position="82"/>
    </location>
</feature>
<dbReference type="GeneID" id="54778877"/>
<dbReference type="PROSITE" id="PS00028">
    <property type="entry name" value="ZINC_FINGER_C2H2_1"/>
    <property type="match status" value="2"/>
</dbReference>
<dbReference type="PANTHER" id="PTHR40626:SF13">
    <property type="entry name" value="RESPIRATION FACTOR 2-RELATED"/>
    <property type="match status" value="1"/>
</dbReference>
<evidence type="ECO:0000313" key="11">
    <source>
        <dbReference type="Proteomes" id="UP000449547"/>
    </source>
</evidence>
<dbReference type="EMBL" id="SWFT01000009">
    <property type="protein sequence ID" value="KAA8908255.1"/>
    <property type="molecule type" value="Genomic_DNA"/>
</dbReference>
<dbReference type="InterPro" id="IPR036236">
    <property type="entry name" value="Znf_C2H2_sf"/>
</dbReference>
<keyword evidence="11" id="KW-1185">Reference proteome</keyword>
<reference evidence="10 11" key="1">
    <citation type="submission" date="2019-07" db="EMBL/GenBank/DDBJ databases">
        <title>Genome assembly of two rare yeast pathogens: Diutina rugosa and Trichomonascus ciferrii.</title>
        <authorList>
            <person name="Mixao V."/>
            <person name="Saus E."/>
            <person name="Hansen A."/>
            <person name="Lass-Flor C."/>
            <person name="Gabaldon T."/>
        </authorList>
    </citation>
    <scope>NUCLEOTIDE SEQUENCE [LARGE SCALE GENOMIC DNA]</scope>
    <source>
        <strain evidence="10 11">CBS 613</strain>
    </source>
</reference>
<evidence type="ECO:0000256" key="3">
    <source>
        <dbReference type="ARBA" id="ARBA00022737"/>
    </source>
</evidence>
<dbReference type="VEuPathDB" id="FungiDB:DIURU_000224"/>
<keyword evidence="4 7" id="KW-0863">Zinc-finger</keyword>
<evidence type="ECO:0000256" key="4">
    <source>
        <dbReference type="ARBA" id="ARBA00022771"/>
    </source>
</evidence>
<dbReference type="GO" id="GO:0005634">
    <property type="term" value="C:nucleus"/>
    <property type="evidence" value="ECO:0007669"/>
    <property type="project" value="UniProtKB-SubCell"/>
</dbReference>
<dbReference type="GO" id="GO:0008270">
    <property type="term" value="F:zinc ion binding"/>
    <property type="evidence" value="ECO:0007669"/>
    <property type="project" value="UniProtKB-KW"/>
</dbReference>
<dbReference type="GO" id="GO:0006351">
    <property type="term" value="P:DNA-templated transcription"/>
    <property type="evidence" value="ECO:0007669"/>
    <property type="project" value="InterPro"/>
</dbReference>
<dbReference type="PROSITE" id="PS50157">
    <property type="entry name" value="ZINC_FINGER_C2H2_2"/>
    <property type="match status" value="2"/>
</dbReference>
<evidence type="ECO:0000259" key="9">
    <source>
        <dbReference type="PROSITE" id="PS50157"/>
    </source>
</evidence>
<dbReference type="AlphaFoldDB" id="A0A642UYJ2"/>
<keyword evidence="2" id="KW-0479">Metal-binding</keyword>
<evidence type="ECO:0000256" key="1">
    <source>
        <dbReference type="ARBA" id="ARBA00004123"/>
    </source>
</evidence>
<feature type="compositionally biased region" description="Low complexity" evidence="8">
    <location>
        <begin position="183"/>
        <end position="194"/>
    </location>
</feature>
<keyword evidence="5" id="KW-0862">Zinc</keyword>
<comment type="caution">
    <text evidence="10">The sequence shown here is derived from an EMBL/GenBank/DDBJ whole genome shotgun (WGS) entry which is preliminary data.</text>
</comment>
<dbReference type="GO" id="GO:0000785">
    <property type="term" value="C:chromatin"/>
    <property type="evidence" value="ECO:0007669"/>
    <property type="project" value="TreeGrafter"/>
</dbReference>
<keyword evidence="3" id="KW-0677">Repeat</keyword>
<gene>
    <name evidence="10" type="ORF">DIURU_000224</name>
</gene>
<evidence type="ECO:0000256" key="2">
    <source>
        <dbReference type="ARBA" id="ARBA00022723"/>
    </source>
</evidence>
<dbReference type="Gene3D" id="3.30.160.60">
    <property type="entry name" value="Classic Zinc Finger"/>
    <property type="match status" value="2"/>
</dbReference>
<organism evidence="10 11">
    <name type="scientific">Diutina rugosa</name>
    <name type="common">Yeast</name>
    <name type="synonym">Candida rugosa</name>
    <dbReference type="NCBI Taxonomy" id="5481"/>
    <lineage>
        <taxon>Eukaryota</taxon>
        <taxon>Fungi</taxon>
        <taxon>Dikarya</taxon>
        <taxon>Ascomycota</taxon>
        <taxon>Saccharomycotina</taxon>
        <taxon>Pichiomycetes</taxon>
        <taxon>Debaryomycetaceae</taxon>
        <taxon>Diutina</taxon>
    </lineage>
</organism>
<name>A0A642UYJ2_DIURU</name>
<dbReference type="Pfam" id="PF04082">
    <property type="entry name" value="Fungal_trans"/>
    <property type="match status" value="1"/>
</dbReference>
<dbReference type="OrthoDB" id="6077919at2759"/>
<evidence type="ECO:0000256" key="6">
    <source>
        <dbReference type="ARBA" id="ARBA00023242"/>
    </source>
</evidence>
<dbReference type="CDD" id="cd12148">
    <property type="entry name" value="fungal_TF_MHR"/>
    <property type="match status" value="1"/>
</dbReference>
<feature type="compositionally biased region" description="Polar residues" evidence="8">
    <location>
        <begin position="144"/>
        <end position="163"/>
    </location>
</feature>
<sequence length="987" mass="111377">MTTPVVPTQPIPKKSQQIKTDKPRPHICTVCTRAFARLEHLKRHERSHTNEKPFQCAACGRCFARRDLVLRHQQKLHSDLPNLLRRGSEVSASSSPSASVASQQQATGNEHIIVLSNNTSANAPLPKDLDSPYSPPNKPRLSVGSAQAQLPSPIPTTLSQNTPPWMGSKSPPKKHSPLNGGQTSSKSTPTATAAHHTNKLLQGAQAHHHQRHNSFSAASGTSYAGVFDPEGLNDKNFLFSGLELDMETFGWHTDQKLNESAPLKNLSQMFIDNATSAMSFSDTSHPHHLPGSTPPVQQYQGSPPALNHHQGTTRPRQQSISIAELDSLAPPAKKLKVDSLEDPDDEWLRELISVDAEHMNQEQDLLEATTTTSSPLSSLFRTRQHDLRAQAPSDVAPYQFITVELRNRILLSISRSDSQFPSVDELNHYMNLYEMEFNRYFPFIHLPSLKNPRVDNVENIPLLLAMCSIGALYSFAETHTSLLFNLSKFHIQRFFESEIMGDNQLKFNKVPLMAHQCLVLHVFISLFLNEANMVDITSRQIKSMIGLIRSTRFNEPLEKFLIPPSMAGVSPAQYLQNKFDYFIMAQSRIRTLHVFYMIQTLRAAITGKPVLLTHSMLASGTHCCPEALWQCQTANQLTQMDGEFGMASIVDMANGRSMHDLVKSLRATQTTPQLSLNNYLALLVYINEQLQKEVDDLHKQNPNGFNYFSWKLTHKPHLMALVKQWEQRFATSGLPLMIDGNNKHLLSNHHELKLILPLHSYLQIRLEININEIMSCILHKQWDKMNRKIDTLIGMESRQDNCRNAVPFALNIVLLWVHNIELINYDIKQTALRTPVFFVVCLSVAMLVISTYLEYLESLEVMSDNDLLNWFEMESVLLRVDKILTPIFKSLYSEQLLNSGVFNSISGDHRVRKISNLISRKEVADEVLAQKLNSEICAEVKSVELSIKSLYLGIRILADAPVWPIALGFGEAMKKRARHRARAKTDD</sequence>
<feature type="compositionally biased region" description="Low complexity" evidence="8">
    <location>
        <begin position="89"/>
        <end position="106"/>
    </location>
</feature>
<dbReference type="Proteomes" id="UP000449547">
    <property type="component" value="Unassembled WGS sequence"/>
</dbReference>
<feature type="domain" description="C2H2-type" evidence="9">
    <location>
        <begin position="26"/>
        <end position="53"/>
    </location>
</feature>
<evidence type="ECO:0000256" key="5">
    <source>
        <dbReference type="ARBA" id="ARBA00022833"/>
    </source>
</evidence>
<dbReference type="RefSeq" id="XP_034014940.1">
    <property type="nucleotide sequence ID" value="XM_034154869.1"/>
</dbReference>
<feature type="compositionally biased region" description="Polar residues" evidence="8">
    <location>
        <begin position="309"/>
        <end position="318"/>
    </location>
</feature>
<dbReference type="GO" id="GO:0000978">
    <property type="term" value="F:RNA polymerase II cis-regulatory region sequence-specific DNA binding"/>
    <property type="evidence" value="ECO:0007669"/>
    <property type="project" value="InterPro"/>
</dbReference>
<dbReference type="FunFam" id="3.30.160.60:FF:000065">
    <property type="entry name" value="B-cell CLL/lymphoma 6, member B"/>
    <property type="match status" value="1"/>
</dbReference>
<feature type="region of interest" description="Disordered" evidence="8">
    <location>
        <begin position="120"/>
        <end position="194"/>
    </location>
</feature>
<evidence type="ECO:0000313" key="10">
    <source>
        <dbReference type="EMBL" id="KAA8908255.1"/>
    </source>
</evidence>
<dbReference type="SUPFAM" id="SSF57667">
    <property type="entry name" value="beta-beta-alpha zinc fingers"/>
    <property type="match status" value="1"/>
</dbReference>
<keyword evidence="6" id="KW-0539">Nucleus</keyword>
<dbReference type="OMA" id="MAHQCLV"/>
<dbReference type="InterPro" id="IPR007219">
    <property type="entry name" value="XnlR_reg_dom"/>
</dbReference>
<dbReference type="Pfam" id="PF00096">
    <property type="entry name" value="zf-C2H2"/>
    <property type="match status" value="2"/>
</dbReference>
<dbReference type="SMART" id="SM00355">
    <property type="entry name" value="ZnF_C2H2"/>
    <property type="match status" value="2"/>
</dbReference>
<dbReference type="FunFam" id="3.30.160.60:FF:002058">
    <property type="entry name" value="YML081W-like protein"/>
    <property type="match status" value="1"/>
</dbReference>
<feature type="region of interest" description="Disordered" evidence="8">
    <location>
        <begin position="87"/>
        <end position="106"/>
    </location>
</feature>
<evidence type="ECO:0000256" key="7">
    <source>
        <dbReference type="PROSITE-ProRule" id="PRU00042"/>
    </source>
</evidence>
<accession>A0A642UYJ2</accession>
<protein>
    <recommendedName>
        <fullName evidence="9">C2H2-type domain-containing protein</fullName>
    </recommendedName>
</protein>
<feature type="region of interest" description="Disordered" evidence="8">
    <location>
        <begin position="1"/>
        <end position="22"/>
    </location>
</feature>
<evidence type="ECO:0000256" key="8">
    <source>
        <dbReference type="SAM" id="MobiDB-lite"/>
    </source>
</evidence>